<keyword evidence="1" id="KW-0732">Signal</keyword>
<feature type="chain" id="PRO_5027014008" description="DUF5683 domain-containing protein" evidence="1">
    <location>
        <begin position="24"/>
        <end position="198"/>
    </location>
</feature>
<name>A0A6M4IJ66_9BACT</name>
<organism evidence="2 3">
    <name type="scientific">Gemmatimonas groenlandica</name>
    <dbReference type="NCBI Taxonomy" id="2732249"/>
    <lineage>
        <taxon>Bacteria</taxon>
        <taxon>Pseudomonadati</taxon>
        <taxon>Gemmatimonadota</taxon>
        <taxon>Gemmatimonadia</taxon>
        <taxon>Gemmatimonadales</taxon>
        <taxon>Gemmatimonadaceae</taxon>
        <taxon>Gemmatimonas</taxon>
    </lineage>
</organism>
<reference evidence="2 3" key="1">
    <citation type="submission" date="2020-05" db="EMBL/GenBank/DDBJ databases">
        <title>Complete genome sequence of Gemmatimonas greenlandica TET16.</title>
        <authorList>
            <person name="Zeng Y."/>
        </authorList>
    </citation>
    <scope>NUCLEOTIDE SEQUENCE [LARGE SCALE GENOMIC DNA]</scope>
    <source>
        <strain evidence="2 3">TET16</strain>
    </source>
</reference>
<proteinExistence type="predicted"/>
<evidence type="ECO:0000313" key="3">
    <source>
        <dbReference type="Proteomes" id="UP000500938"/>
    </source>
</evidence>
<feature type="signal peptide" evidence="1">
    <location>
        <begin position="1"/>
        <end position="23"/>
    </location>
</feature>
<accession>A0A6M4IJ66</accession>
<dbReference type="EMBL" id="CP053085">
    <property type="protein sequence ID" value="QJR35134.1"/>
    <property type="molecule type" value="Genomic_DNA"/>
</dbReference>
<sequence length="198" mass="21633">MLRLIPRALLVLALVAPVGAPLAAQQRDSVTAKPVPAPIIKPAAPISPLTQRGRFTPPLTPKRAFLYSSLLPGFGQSRLDRGTSGALFASIELAAIVMMRRSQMDLREARRYQIDTLPAQYLVSGDSVIKNGVFTNGFTRDLVRTRRLHVEDWIAVVAFNHLFAGADAFVAAQLWDVPIELSAYPRPSGAVFAVTVRF</sequence>
<dbReference type="KEGG" id="ggr:HKW67_06265"/>
<evidence type="ECO:0000313" key="2">
    <source>
        <dbReference type="EMBL" id="QJR35134.1"/>
    </source>
</evidence>
<dbReference type="AlphaFoldDB" id="A0A6M4IJ66"/>
<dbReference type="Proteomes" id="UP000500938">
    <property type="component" value="Chromosome"/>
</dbReference>
<gene>
    <name evidence="2" type="ORF">HKW67_06265</name>
</gene>
<dbReference type="RefSeq" id="WP_171224563.1">
    <property type="nucleotide sequence ID" value="NZ_CP053085.1"/>
</dbReference>
<evidence type="ECO:0000256" key="1">
    <source>
        <dbReference type="SAM" id="SignalP"/>
    </source>
</evidence>
<protein>
    <recommendedName>
        <fullName evidence="4">DUF5683 domain-containing protein</fullName>
    </recommendedName>
</protein>
<evidence type="ECO:0008006" key="4">
    <source>
        <dbReference type="Google" id="ProtNLM"/>
    </source>
</evidence>
<keyword evidence="3" id="KW-1185">Reference proteome</keyword>